<dbReference type="GO" id="GO:0006629">
    <property type="term" value="P:lipid metabolic process"/>
    <property type="evidence" value="ECO:0007669"/>
    <property type="project" value="UniProtKB-KW"/>
</dbReference>
<dbReference type="CDD" id="cd03388">
    <property type="entry name" value="PAP2_SPPase1"/>
    <property type="match status" value="1"/>
</dbReference>
<dbReference type="InterPro" id="IPR036322">
    <property type="entry name" value="WD40_repeat_dom_sf"/>
</dbReference>
<reference evidence="19" key="1">
    <citation type="journal article" date="2019" name="IScience">
        <title>Narwhal Genome Reveals Long-Term Low Genetic Diversity despite Current Large Abundance Size.</title>
        <authorList>
            <person name="Westbury M.V."/>
            <person name="Petersen B."/>
            <person name="Garde E."/>
            <person name="Heide-Jorgensen M.P."/>
            <person name="Lorenzen E.D."/>
        </authorList>
    </citation>
    <scope>NUCLEOTIDE SEQUENCE [LARGE SCALE GENOMIC DNA]</scope>
</reference>
<evidence type="ECO:0000256" key="10">
    <source>
        <dbReference type="ARBA" id="ARBA00023136"/>
    </source>
</evidence>
<keyword evidence="9" id="KW-0443">Lipid metabolism</keyword>
<dbReference type="GO" id="GO:0005789">
    <property type="term" value="C:endoplasmic reticulum membrane"/>
    <property type="evidence" value="ECO:0007669"/>
    <property type="project" value="UniProtKB-SubCell"/>
</dbReference>
<protein>
    <recommendedName>
        <fullName evidence="2">WD repeat-containing protein 89</fullName>
    </recommendedName>
</protein>
<dbReference type="PANTHER" id="PTHR22889:SF0">
    <property type="entry name" value="WD REPEAT-CONTAINING PROTEIN 89"/>
    <property type="match status" value="1"/>
</dbReference>
<evidence type="ECO:0000313" key="19">
    <source>
        <dbReference type="Proteomes" id="UP000308365"/>
    </source>
</evidence>
<evidence type="ECO:0000256" key="15">
    <source>
        <dbReference type="SAM" id="MobiDB-lite"/>
    </source>
</evidence>
<keyword evidence="5" id="KW-0677">Repeat</keyword>
<evidence type="ECO:0000256" key="9">
    <source>
        <dbReference type="ARBA" id="ARBA00023098"/>
    </source>
</evidence>
<dbReference type="Proteomes" id="UP000308365">
    <property type="component" value="Unassembled WGS sequence"/>
</dbReference>
<dbReference type="SMART" id="SM00320">
    <property type="entry name" value="WD40"/>
    <property type="match status" value="4"/>
</dbReference>
<feature type="transmembrane region" description="Helical" evidence="16">
    <location>
        <begin position="261"/>
        <end position="282"/>
    </location>
</feature>
<gene>
    <name evidence="18" type="ORF">EI555_020427</name>
</gene>
<dbReference type="PROSITE" id="PS50082">
    <property type="entry name" value="WD_REPEATS_2"/>
    <property type="match status" value="2"/>
</dbReference>
<dbReference type="GO" id="GO:0042392">
    <property type="term" value="F:sphingosine-1-phosphate phosphatase activity"/>
    <property type="evidence" value="ECO:0007669"/>
    <property type="project" value="UniProtKB-ARBA"/>
</dbReference>
<evidence type="ECO:0000256" key="2">
    <source>
        <dbReference type="ARBA" id="ARBA00021125"/>
    </source>
</evidence>
<name>A0A4U1FMA7_MONMO</name>
<keyword evidence="6" id="KW-0378">Hydrolase</keyword>
<keyword evidence="10 16" id="KW-0472">Membrane</keyword>
<evidence type="ECO:0000256" key="4">
    <source>
        <dbReference type="ARBA" id="ARBA00022692"/>
    </source>
</evidence>
<evidence type="ECO:0000256" key="13">
    <source>
        <dbReference type="ARBA" id="ARBA00050249"/>
    </source>
</evidence>
<dbReference type="SUPFAM" id="SSF48317">
    <property type="entry name" value="Acid phosphatase/Vanadium-dependent haloperoxidase"/>
    <property type="match status" value="1"/>
</dbReference>
<dbReference type="Gene3D" id="1.20.144.10">
    <property type="entry name" value="Phosphatidic acid phosphatase type 2/haloperoxidase"/>
    <property type="match status" value="1"/>
</dbReference>
<organism evidence="18 19">
    <name type="scientific">Monodon monoceros</name>
    <name type="common">Narwhal</name>
    <name type="synonym">Ceratodon monodon</name>
    <dbReference type="NCBI Taxonomy" id="40151"/>
    <lineage>
        <taxon>Eukaryota</taxon>
        <taxon>Metazoa</taxon>
        <taxon>Chordata</taxon>
        <taxon>Craniata</taxon>
        <taxon>Vertebrata</taxon>
        <taxon>Euteleostomi</taxon>
        <taxon>Mammalia</taxon>
        <taxon>Eutheria</taxon>
        <taxon>Laurasiatheria</taxon>
        <taxon>Artiodactyla</taxon>
        <taxon>Whippomorpha</taxon>
        <taxon>Cetacea</taxon>
        <taxon>Odontoceti</taxon>
        <taxon>Monodontidae</taxon>
        <taxon>Monodon</taxon>
    </lineage>
</organism>
<evidence type="ECO:0000256" key="8">
    <source>
        <dbReference type="ARBA" id="ARBA00022989"/>
    </source>
</evidence>
<evidence type="ECO:0000256" key="16">
    <source>
        <dbReference type="SAM" id="Phobius"/>
    </source>
</evidence>
<dbReference type="InterPro" id="IPR001680">
    <property type="entry name" value="WD40_rpt"/>
</dbReference>
<feature type="transmembrane region" description="Helical" evidence="16">
    <location>
        <begin position="132"/>
        <end position="156"/>
    </location>
</feature>
<evidence type="ECO:0000256" key="6">
    <source>
        <dbReference type="ARBA" id="ARBA00022801"/>
    </source>
</evidence>
<dbReference type="InterPro" id="IPR039328">
    <property type="entry name" value="WDR89"/>
</dbReference>
<evidence type="ECO:0000256" key="1">
    <source>
        <dbReference type="ARBA" id="ARBA00004477"/>
    </source>
</evidence>
<evidence type="ECO:0000259" key="17">
    <source>
        <dbReference type="SMART" id="SM00014"/>
    </source>
</evidence>
<comment type="caution">
    <text evidence="18">The sequence shown here is derived from an EMBL/GenBank/DDBJ whole genome shotgun (WGS) entry which is preliminary data.</text>
</comment>
<evidence type="ECO:0000256" key="14">
    <source>
        <dbReference type="PROSITE-ProRule" id="PRU00221"/>
    </source>
</evidence>
<dbReference type="FunFam" id="1.20.144.10:FF:000011">
    <property type="entry name" value="sphingosine-1-phosphate phosphatase 1"/>
    <property type="match status" value="1"/>
</dbReference>
<feature type="domain" description="Phosphatidic acid phosphatase type 2/haloperoxidase" evidence="17">
    <location>
        <begin position="163"/>
        <end position="279"/>
    </location>
</feature>
<accession>A0A4U1FMA7</accession>
<comment type="catalytic activity">
    <reaction evidence="12">
        <text>sphing-4-enine 1-phosphate + H2O = sphing-4-enine + phosphate</text>
        <dbReference type="Rhea" id="RHEA:27518"/>
        <dbReference type="ChEBI" id="CHEBI:15377"/>
        <dbReference type="ChEBI" id="CHEBI:43474"/>
        <dbReference type="ChEBI" id="CHEBI:57756"/>
        <dbReference type="ChEBI" id="CHEBI:60119"/>
    </reaction>
    <physiologicalReaction direction="left-to-right" evidence="12">
        <dbReference type="Rhea" id="RHEA:27519"/>
    </physiologicalReaction>
</comment>
<keyword evidence="8 16" id="KW-1133">Transmembrane helix</keyword>
<evidence type="ECO:0000256" key="7">
    <source>
        <dbReference type="ARBA" id="ARBA00022824"/>
    </source>
</evidence>
<dbReference type="SUPFAM" id="SSF50978">
    <property type="entry name" value="WD40 repeat-like"/>
    <property type="match status" value="1"/>
</dbReference>
<feature type="region of interest" description="Disordered" evidence="15">
    <location>
        <begin position="35"/>
        <end position="109"/>
    </location>
</feature>
<dbReference type="EMBL" id="RWIC01000068">
    <property type="protein sequence ID" value="TKC50827.1"/>
    <property type="molecule type" value="Genomic_DNA"/>
</dbReference>
<evidence type="ECO:0000256" key="12">
    <source>
        <dbReference type="ARBA" id="ARBA00049314"/>
    </source>
</evidence>
<comment type="similarity">
    <text evidence="11">Belongs to the type 2 lipid phosphate phosphatase family.</text>
</comment>
<feature type="transmembrane region" description="Helical" evidence="16">
    <location>
        <begin position="361"/>
        <end position="383"/>
    </location>
</feature>
<evidence type="ECO:0000256" key="3">
    <source>
        <dbReference type="ARBA" id="ARBA00022574"/>
    </source>
</evidence>
<dbReference type="Pfam" id="PF01569">
    <property type="entry name" value="PAP2"/>
    <property type="match status" value="1"/>
</dbReference>
<feature type="transmembrane region" description="Helical" evidence="16">
    <location>
        <begin position="294"/>
        <end position="312"/>
    </location>
</feature>
<dbReference type="Pfam" id="PF00400">
    <property type="entry name" value="WD40"/>
    <property type="match status" value="3"/>
</dbReference>
<proteinExistence type="inferred from homology"/>
<feature type="repeat" description="WD" evidence="14">
    <location>
        <begin position="790"/>
        <end position="822"/>
    </location>
</feature>
<comment type="subcellular location">
    <subcellularLocation>
        <location evidence="1">Endoplasmic reticulum membrane</location>
        <topology evidence="1">Multi-pass membrane protein</topology>
    </subcellularLocation>
</comment>
<dbReference type="InterPro" id="IPR000326">
    <property type="entry name" value="PAP2/HPO"/>
</dbReference>
<keyword evidence="4 16" id="KW-0812">Transmembrane</keyword>
<sequence>MSLRQRLVQLVGSLQDPHKVARFQRLCGVEAPVSRTATAAADPREDEKAEAPLAGESRRRERQLGASGGPPPPGSDRNQCPAKPGGGGAPNGVRNGRATELGPASQRRAGVLRRNSLTGEEGQLAHVSNMPLYYLFCFGTELGNELFYILFFPFWIWNLDALVGRRLVVIWVLAMYLGQCTKDIIRWPRPASPPVVKLEVFYNSEYSMPSTHAMSGTAIPISMILLTYGRWQYPLIYGLILIPCWCSLVCLSRIYMGMHSILDVIAGFVYTILILAIFYPFVDLIDNFNQTHKYAPLIIIGLHLALGIFSFTLDTWSTSRGDTAEILGSGAGIACGSHFTYKMGLILDPPLDILPLPRPPISVTLFGKAILRILVGMLFVLVVRDIMKRITIPLACKIFNIPCDDVRKARQHMEVELPYRYITYGMRFKEPSYPKEVEGGVPVDRSAQRLCSEFSPAAGVGSDEIFTTLGCTPDMEKIEEQFANLNIVKRSSETKEPTYLLGIDTSKTVQAEKGSLVAVLCSNGSIRIYDKERLNVLREFRGYPGLNGVKFANSCDSVYSSCTDGTVKCWDARLASEKPVQLFKGYPSNIFISFDISCNDHVICAGTEKVDDDALLVFWDARINSQDLSTTKDPLGAYSETHSDDITQVCFHPSNPNMVVSGSTDGLVNVFDITVDNEEDALVTTCNSVSSVSYIGWSGKDYKQIYCMTHDEGFCWWDLNHLDTNEPITCLNIPDVREVINMKEGILDYLIGGLYHEKTDKLFVVGGTNTGIIHIMSCTTSGLVHVTRLQGGHAATVRSFCWNMQDDSLLTGGEDAQLLLWKPGAVEKTLTKKDSMKIASSVYQRVRVHSNHSYKKRKKQ</sequence>
<feature type="repeat" description="WD" evidence="14">
    <location>
        <begin position="639"/>
        <end position="681"/>
    </location>
</feature>
<dbReference type="PANTHER" id="PTHR22889">
    <property type="entry name" value="WD REPEAT-CONTAINING PROTEIN 89"/>
    <property type="match status" value="1"/>
</dbReference>
<feature type="transmembrane region" description="Helical" evidence="16">
    <location>
        <begin position="235"/>
        <end position="254"/>
    </location>
</feature>
<keyword evidence="3 14" id="KW-0853">WD repeat</keyword>
<dbReference type="Gene3D" id="2.130.10.10">
    <property type="entry name" value="YVTN repeat-like/Quinoprotein amine dehydrogenase"/>
    <property type="match status" value="2"/>
</dbReference>
<evidence type="ECO:0000256" key="11">
    <source>
        <dbReference type="ARBA" id="ARBA00038324"/>
    </source>
</evidence>
<comment type="catalytic activity">
    <reaction evidence="13">
        <text>sphinganine 1-phosphate + H2O = sphinganine + phosphate</text>
        <dbReference type="Rhea" id="RHEA:27514"/>
        <dbReference type="ChEBI" id="CHEBI:15377"/>
        <dbReference type="ChEBI" id="CHEBI:43474"/>
        <dbReference type="ChEBI" id="CHEBI:57817"/>
        <dbReference type="ChEBI" id="CHEBI:57939"/>
    </reaction>
    <physiologicalReaction direction="left-to-right" evidence="13">
        <dbReference type="Rhea" id="RHEA:27515"/>
    </physiologicalReaction>
</comment>
<evidence type="ECO:0000256" key="5">
    <source>
        <dbReference type="ARBA" id="ARBA00022737"/>
    </source>
</evidence>
<dbReference type="SMART" id="SM00014">
    <property type="entry name" value="acidPPc"/>
    <property type="match status" value="1"/>
</dbReference>
<dbReference type="AlphaFoldDB" id="A0A4U1FMA7"/>
<dbReference type="InterPro" id="IPR036938">
    <property type="entry name" value="PAP2/HPO_sf"/>
</dbReference>
<feature type="transmembrane region" description="Helical" evidence="16">
    <location>
        <begin position="168"/>
        <end position="185"/>
    </location>
</feature>
<keyword evidence="7" id="KW-0256">Endoplasmic reticulum</keyword>
<evidence type="ECO:0000313" key="18">
    <source>
        <dbReference type="EMBL" id="TKC50827.1"/>
    </source>
</evidence>
<dbReference type="PROSITE" id="PS50294">
    <property type="entry name" value="WD_REPEATS_REGION"/>
    <property type="match status" value="1"/>
</dbReference>
<feature type="compositionally biased region" description="Basic and acidic residues" evidence="15">
    <location>
        <begin position="42"/>
        <end position="63"/>
    </location>
</feature>
<dbReference type="InterPro" id="IPR015943">
    <property type="entry name" value="WD40/YVTN_repeat-like_dom_sf"/>
</dbReference>